<dbReference type="Pfam" id="PF13391">
    <property type="entry name" value="HNH_2"/>
    <property type="match status" value="1"/>
</dbReference>
<proteinExistence type="predicted"/>
<gene>
    <name evidence="2" type="ORF">PS685_00510</name>
</gene>
<name>A0A5E6YD54_PSEFL</name>
<protein>
    <recommendedName>
        <fullName evidence="1">HNH nuclease domain-containing protein</fullName>
    </recommendedName>
</protein>
<dbReference type="RefSeq" id="WP_204936307.1">
    <property type="nucleotide sequence ID" value="NZ_CABVHO010000002.1"/>
</dbReference>
<dbReference type="Proteomes" id="UP000326437">
    <property type="component" value="Unassembled WGS sequence"/>
</dbReference>
<dbReference type="InterPro" id="IPR003615">
    <property type="entry name" value="HNH_nuc"/>
</dbReference>
<dbReference type="EMBL" id="CABVHO010000002">
    <property type="protein sequence ID" value="VVN51033.1"/>
    <property type="molecule type" value="Genomic_DNA"/>
</dbReference>
<evidence type="ECO:0000313" key="3">
    <source>
        <dbReference type="Proteomes" id="UP000326437"/>
    </source>
</evidence>
<reference evidence="2 3" key="1">
    <citation type="submission" date="2019-09" db="EMBL/GenBank/DDBJ databases">
        <authorList>
            <person name="Chandra G."/>
            <person name="Truman W A."/>
        </authorList>
    </citation>
    <scope>NUCLEOTIDE SEQUENCE [LARGE SCALE GENOMIC DNA]</scope>
    <source>
        <strain evidence="2">PS685</strain>
    </source>
</reference>
<evidence type="ECO:0000259" key="1">
    <source>
        <dbReference type="Pfam" id="PF13391"/>
    </source>
</evidence>
<evidence type="ECO:0000313" key="2">
    <source>
        <dbReference type="EMBL" id="VVN51033.1"/>
    </source>
</evidence>
<sequence length="331" mass="37245">MRQIFIFTAGDKKARVHLDDSILKPVSFEWMQEALGQEQTQYYQSLIPDQQGFHAWGAVPGPVNQRTWTAMQVGDLVLTVYANQYHFLSTVIGKLHNQALASRIWGKDEEGNTWEYMYLLSQPQSIATDVLSPPAVDYLNKGYRGFTRISDDKIRTIVKDFGSLDSFVEQVFQAHIPEGHIEREIEQAEKDADASVAFAPKDMVDGRKKVLQEVVRRQGQPKFRKALLAAYGKKCAVTGCDVESVLEAAHIAPYLGKESNAVQNGLLLRADIHTLFDLGELKITEQGQVQLHETLYGTVYEQYQGQQIKLPANQAFAPSVDALALKYERVL</sequence>
<dbReference type="AlphaFoldDB" id="A0A5E6YD54"/>
<organism evidence="2 3">
    <name type="scientific">Pseudomonas fluorescens</name>
    <dbReference type="NCBI Taxonomy" id="294"/>
    <lineage>
        <taxon>Bacteria</taxon>
        <taxon>Pseudomonadati</taxon>
        <taxon>Pseudomonadota</taxon>
        <taxon>Gammaproteobacteria</taxon>
        <taxon>Pseudomonadales</taxon>
        <taxon>Pseudomonadaceae</taxon>
        <taxon>Pseudomonas</taxon>
    </lineage>
</organism>
<accession>A0A5E6YD54</accession>
<feature type="domain" description="HNH nuclease" evidence="1">
    <location>
        <begin position="235"/>
        <end position="280"/>
    </location>
</feature>